<accession>A0A0D0AZ77</accession>
<proteinExistence type="predicted"/>
<sequence length="61" mass="6639">MHYELARILPGSQLTMSAKCSPGTNRTLGGAYGDIHFSCKLAAVHTNTSRAPPNPERERLN</sequence>
<dbReference type="AlphaFoldDB" id="A0A0D0AZ77"/>
<keyword evidence="2" id="KW-1185">Reference proteome</keyword>
<reference evidence="1 2" key="1">
    <citation type="submission" date="2014-04" db="EMBL/GenBank/DDBJ databases">
        <authorList>
            <consortium name="DOE Joint Genome Institute"/>
            <person name="Kuo A."/>
            <person name="Ruytinx J."/>
            <person name="Rineau F."/>
            <person name="Colpaert J."/>
            <person name="Kohler A."/>
            <person name="Nagy L.G."/>
            <person name="Floudas D."/>
            <person name="Copeland A."/>
            <person name="Barry K.W."/>
            <person name="Cichocki N."/>
            <person name="Veneault-Fourrey C."/>
            <person name="LaButti K."/>
            <person name="Lindquist E.A."/>
            <person name="Lipzen A."/>
            <person name="Lundell T."/>
            <person name="Morin E."/>
            <person name="Murat C."/>
            <person name="Sun H."/>
            <person name="Tunlid A."/>
            <person name="Henrissat B."/>
            <person name="Grigoriev I.V."/>
            <person name="Hibbett D.S."/>
            <person name="Martin F."/>
            <person name="Nordberg H.P."/>
            <person name="Cantor M.N."/>
            <person name="Hua S.X."/>
        </authorList>
    </citation>
    <scope>NUCLEOTIDE SEQUENCE [LARGE SCALE GENOMIC DNA]</scope>
    <source>
        <strain evidence="1 2">UH-Slu-Lm8-n1</strain>
    </source>
</reference>
<reference evidence="2" key="2">
    <citation type="submission" date="2015-01" db="EMBL/GenBank/DDBJ databases">
        <title>Evolutionary Origins and Diversification of the Mycorrhizal Mutualists.</title>
        <authorList>
            <consortium name="DOE Joint Genome Institute"/>
            <consortium name="Mycorrhizal Genomics Consortium"/>
            <person name="Kohler A."/>
            <person name="Kuo A."/>
            <person name="Nagy L.G."/>
            <person name="Floudas D."/>
            <person name="Copeland A."/>
            <person name="Barry K.W."/>
            <person name="Cichocki N."/>
            <person name="Veneault-Fourrey C."/>
            <person name="LaButti K."/>
            <person name="Lindquist E.A."/>
            <person name="Lipzen A."/>
            <person name="Lundell T."/>
            <person name="Morin E."/>
            <person name="Murat C."/>
            <person name="Riley R."/>
            <person name="Ohm R."/>
            <person name="Sun H."/>
            <person name="Tunlid A."/>
            <person name="Henrissat B."/>
            <person name="Grigoriev I.V."/>
            <person name="Hibbett D.S."/>
            <person name="Martin F."/>
        </authorList>
    </citation>
    <scope>NUCLEOTIDE SEQUENCE [LARGE SCALE GENOMIC DNA]</scope>
    <source>
        <strain evidence="2">UH-Slu-Lm8-n1</strain>
    </source>
</reference>
<name>A0A0D0AZ77_9AGAM</name>
<dbReference type="InParanoid" id="A0A0D0AZ77"/>
<evidence type="ECO:0000313" key="1">
    <source>
        <dbReference type="EMBL" id="KIK37178.1"/>
    </source>
</evidence>
<dbReference type="EMBL" id="KN835471">
    <property type="protein sequence ID" value="KIK37178.1"/>
    <property type="molecule type" value="Genomic_DNA"/>
</dbReference>
<organism evidence="1 2">
    <name type="scientific">Suillus luteus UH-Slu-Lm8-n1</name>
    <dbReference type="NCBI Taxonomy" id="930992"/>
    <lineage>
        <taxon>Eukaryota</taxon>
        <taxon>Fungi</taxon>
        <taxon>Dikarya</taxon>
        <taxon>Basidiomycota</taxon>
        <taxon>Agaricomycotina</taxon>
        <taxon>Agaricomycetes</taxon>
        <taxon>Agaricomycetidae</taxon>
        <taxon>Boletales</taxon>
        <taxon>Suillineae</taxon>
        <taxon>Suillaceae</taxon>
        <taxon>Suillus</taxon>
    </lineage>
</organism>
<dbReference type="Proteomes" id="UP000054485">
    <property type="component" value="Unassembled WGS sequence"/>
</dbReference>
<dbReference type="HOGENOM" id="CLU_2924263_0_0_1"/>
<gene>
    <name evidence="1" type="ORF">CY34DRAFT_810620</name>
</gene>
<protein>
    <submittedName>
        <fullName evidence="1">Uncharacterized protein</fullName>
    </submittedName>
</protein>
<evidence type="ECO:0000313" key="2">
    <source>
        <dbReference type="Proteomes" id="UP000054485"/>
    </source>
</evidence>